<organism evidence="1 2">
    <name type="scientific">Eumeta variegata</name>
    <name type="common">Bagworm moth</name>
    <name type="synonym">Eumeta japonica</name>
    <dbReference type="NCBI Taxonomy" id="151549"/>
    <lineage>
        <taxon>Eukaryota</taxon>
        <taxon>Metazoa</taxon>
        <taxon>Ecdysozoa</taxon>
        <taxon>Arthropoda</taxon>
        <taxon>Hexapoda</taxon>
        <taxon>Insecta</taxon>
        <taxon>Pterygota</taxon>
        <taxon>Neoptera</taxon>
        <taxon>Endopterygota</taxon>
        <taxon>Lepidoptera</taxon>
        <taxon>Glossata</taxon>
        <taxon>Ditrysia</taxon>
        <taxon>Tineoidea</taxon>
        <taxon>Psychidae</taxon>
        <taxon>Oiketicinae</taxon>
        <taxon>Eumeta</taxon>
    </lineage>
</organism>
<proteinExistence type="predicted"/>
<protein>
    <submittedName>
        <fullName evidence="1">Uncharacterized protein</fullName>
    </submittedName>
</protein>
<gene>
    <name evidence="1" type="ORF">EVAR_25730_1</name>
</gene>
<dbReference type="AlphaFoldDB" id="A0A4C1V8C3"/>
<dbReference type="OrthoDB" id="7406975at2759"/>
<dbReference type="EMBL" id="BGZK01000293">
    <property type="protein sequence ID" value="GBP34726.1"/>
    <property type="molecule type" value="Genomic_DNA"/>
</dbReference>
<accession>A0A4C1V8C3</accession>
<reference evidence="1 2" key="1">
    <citation type="journal article" date="2019" name="Commun. Biol.">
        <title>The bagworm genome reveals a unique fibroin gene that provides high tensile strength.</title>
        <authorList>
            <person name="Kono N."/>
            <person name="Nakamura H."/>
            <person name="Ohtoshi R."/>
            <person name="Tomita M."/>
            <person name="Numata K."/>
            <person name="Arakawa K."/>
        </authorList>
    </citation>
    <scope>NUCLEOTIDE SEQUENCE [LARGE SCALE GENOMIC DNA]</scope>
</reference>
<sequence length="252" mass="28405">MFLRESAESEAAMSLRVGGRNYPKILNNAEARKAYFTYCEKVVEKKVYLMGNVTVKCERKKLSGAREVSCLLIAPAQRLALKTVSDRMSVVALFFRVRVSRRQLAGSQITEFIVLLLLATWENGPIIKHRILRLTPYFVVPSGLARRLRQEFRYRTFLAPLPEDSPIGKLSRASCQARRTMVPSDSVNDAHPAASYSLAGDVGPKTKAYELHEALLKILEKTNLSISKCELNKLLIEHTYKGVDLKYVISQS</sequence>
<name>A0A4C1V8C3_EUMVA</name>
<dbReference type="Proteomes" id="UP000299102">
    <property type="component" value="Unassembled WGS sequence"/>
</dbReference>
<evidence type="ECO:0000313" key="2">
    <source>
        <dbReference type="Proteomes" id="UP000299102"/>
    </source>
</evidence>
<keyword evidence="2" id="KW-1185">Reference proteome</keyword>
<evidence type="ECO:0000313" key="1">
    <source>
        <dbReference type="EMBL" id="GBP34726.1"/>
    </source>
</evidence>
<comment type="caution">
    <text evidence="1">The sequence shown here is derived from an EMBL/GenBank/DDBJ whole genome shotgun (WGS) entry which is preliminary data.</text>
</comment>